<dbReference type="AlphaFoldDB" id="A0A671YPH2"/>
<gene>
    <name evidence="15" type="primary">LRIG2</name>
    <name evidence="15" type="synonym">lrig2</name>
</gene>
<evidence type="ECO:0000256" key="7">
    <source>
        <dbReference type="ARBA" id="ARBA00022989"/>
    </source>
</evidence>
<feature type="domain" description="Ig-like" evidence="14">
    <location>
        <begin position="543"/>
        <end position="631"/>
    </location>
</feature>
<dbReference type="Gene3D" id="3.80.10.10">
    <property type="entry name" value="Ribonuclease Inhibitor"/>
    <property type="match status" value="2"/>
</dbReference>
<evidence type="ECO:0000256" key="12">
    <source>
        <dbReference type="SAM" id="MobiDB-lite"/>
    </source>
</evidence>
<feature type="domain" description="Ig-like" evidence="14">
    <location>
        <begin position="449"/>
        <end position="538"/>
    </location>
</feature>
<dbReference type="FunFam" id="3.80.10.10:FF:000040">
    <property type="entry name" value="Leucine rich repeats and immunoglobulin like domains 2"/>
    <property type="match status" value="1"/>
</dbReference>
<dbReference type="SMART" id="SM00408">
    <property type="entry name" value="IGc2"/>
    <property type="match status" value="3"/>
</dbReference>
<dbReference type="Pfam" id="PF13927">
    <property type="entry name" value="Ig_3"/>
    <property type="match status" value="1"/>
</dbReference>
<feature type="transmembrane region" description="Helical" evidence="13">
    <location>
        <begin position="646"/>
        <end position="673"/>
    </location>
</feature>
<organism evidence="15 16">
    <name type="scientific">Sparus aurata</name>
    <name type="common">Gilthead sea bream</name>
    <dbReference type="NCBI Taxonomy" id="8175"/>
    <lineage>
        <taxon>Eukaryota</taxon>
        <taxon>Metazoa</taxon>
        <taxon>Chordata</taxon>
        <taxon>Craniata</taxon>
        <taxon>Vertebrata</taxon>
        <taxon>Euteleostomi</taxon>
        <taxon>Actinopterygii</taxon>
        <taxon>Neopterygii</taxon>
        <taxon>Teleostei</taxon>
        <taxon>Neoteleostei</taxon>
        <taxon>Acanthomorphata</taxon>
        <taxon>Eupercaria</taxon>
        <taxon>Spariformes</taxon>
        <taxon>Sparidae</taxon>
        <taxon>Sparus</taxon>
    </lineage>
</organism>
<dbReference type="SMART" id="SM00369">
    <property type="entry name" value="LRR_TYP"/>
    <property type="match status" value="10"/>
</dbReference>
<dbReference type="FunFam" id="2.60.40.10:FF:000161">
    <property type="entry name" value="Leucine rich repeats and immunoglobulin like domains 2"/>
    <property type="match status" value="1"/>
</dbReference>
<keyword evidence="5" id="KW-0732">Signal</keyword>
<evidence type="ECO:0000256" key="8">
    <source>
        <dbReference type="ARBA" id="ARBA00023136"/>
    </source>
</evidence>
<reference evidence="15" key="2">
    <citation type="submission" date="2025-08" db="UniProtKB">
        <authorList>
            <consortium name="Ensembl"/>
        </authorList>
    </citation>
    <scope>IDENTIFICATION</scope>
</reference>
<dbReference type="GO" id="GO:0005886">
    <property type="term" value="C:plasma membrane"/>
    <property type="evidence" value="ECO:0007669"/>
    <property type="project" value="UniProtKB-SubCell"/>
</dbReference>
<dbReference type="InterPro" id="IPR032675">
    <property type="entry name" value="LRR_dom_sf"/>
</dbReference>
<dbReference type="Pfam" id="PF07679">
    <property type="entry name" value="I-set"/>
    <property type="match status" value="2"/>
</dbReference>
<dbReference type="InterPro" id="IPR050467">
    <property type="entry name" value="LRFN"/>
</dbReference>
<evidence type="ECO:0000256" key="2">
    <source>
        <dbReference type="ARBA" id="ARBA00022475"/>
    </source>
</evidence>
<evidence type="ECO:0000256" key="3">
    <source>
        <dbReference type="ARBA" id="ARBA00022614"/>
    </source>
</evidence>
<keyword evidence="10" id="KW-0325">Glycoprotein</keyword>
<dbReference type="InterPro" id="IPR013783">
    <property type="entry name" value="Ig-like_fold"/>
</dbReference>
<dbReference type="PANTHER" id="PTHR45842:SF23">
    <property type="entry name" value="LEUCINE-RICH REPEATS AND IMMUNOGLOBULIN-LIKE DOMAINS PROTEIN 2-RELATED"/>
    <property type="match status" value="1"/>
</dbReference>
<accession>A0A671YPH2</accession>
<feature type="region of interest" description="Disordered" evidence="12">
    <location>
        <begin position="701"/>
        <end position="720"/>
    </location>
</feature>
<dbReference type="InterPro" id="IPR003598">
    <property type="entry name" value="Ig_sub2"/>
</dbReference>
<dbReference type="PROSITE" id="PS51450">
    <property type="entry name" value="LRR"/>
    <property type="match status" value="3"/>
</dbReference>
<evidence type="ECO:0000256" key="11">
    <source>
        <dbReference type="ARBA" id="ARBA00023319"/>
    </source>
</evidence>
<evidence type="ECO:0000256" key="10">
    <source>
        <dbReference type="ARBA" id="ARBA00023180"/>
    </source>
</evidence>
<dbReference type="InterPro" id="IPR003591">
    <property type="entry name" value="Leu-rich_rpt_typical-subtyp"/>
</dbReference>
<sequence>MNHNELTSLPYLGDVSPNITSLSLVHNRISELLMHQLQPYVSLETLDLTSNSISELKAGSFPSMQLKYLNLSNNRISVLEPGCFENISSSLLVLKLNRNRLVMLPSKVFKLPQLQFLEMKRNKIKIVDSLTFKGMDSLRSLKMQRNGITKLMDGAFFGLNNIEELELEHNNLTEVNKGWLYGLRMLRVLRVSQNAVGIIRPDAWEFCQKLEELDLSFNHLTRLEETAFVGLGLLESLNLGENSISHLGEGVFSGLASLRTLDIRNNEISWAIEDSIGVFDGMKKLNTLVLNTSSLLCDCHMQWLGPWLTDSQFQQSVSAICAHPASLLGRSVLSISAEEFVCDDFPKPHITTHPETCVALRGNNVTLSCIASSSSDSPMSTAWRKDGEVLYDAEVQNYARYQEGELIYTTVLHLLNVNFTDEGRYQCVVSNHFGANYSNRAKLTVNELPSFLKTPMDLTIRTGTMARLECAAEGHPSPQIAWQKDGGTDFPAARERRMHVMPDDDIFFIANVKTEDMGVYSCTAQNAAGSLSANATLTVLETPSFMRPLEDRTVARGETAVLQCIAGGSPAPRLNWTKDDGPLVLTERHFFAAANQLLIIVDAGPADAGKYTCIMSNTLGTERGHIYLSVSPSPNCDTGTGYDQDGWTTVGIVVIVVVCCVVGTSLVWVIVIYHMRRKSEDYSITNTDEMNLPADIPSYLSSQGTLSEPQEGYSNSEAGSHQQLMPPLSNGYVHKGTDGGAGPLVICSDCYDNANIYSRTREYCPYAYMGEDDTLDKSLPGLKESFSEHAQHKDAALESLISNQDSSIFLTSHDKRLSSHSPPEHYANGEAEIPTIVDNLTLTDQSMNLCSSCF</sequence>
<reference evidence="15" key="3">
    <citation type="submission" date="2025-09" db="UniProtKB">
        <authorList>
            <consortium name="Ensembl"/>
        </authorList>
    </citation>
    <scope>IDENTIFICATION</scope>
</reference>
<dbReference type="FunFam" id="2.60.40.10:FF:000224">
    <property type="entry name" value="Leucine rich repeats and immunoglobulin like domains 3"/>
    <property type="match status" value="1"/>
</dbReference>
<dbReference type="InterPro" id="IPR001611">
    <property type="entry name" value="Leu-rich_rpt"/>
</dbReference>
<keyword evidence="2" id="KW-1003">Cell membrane</keyword>
<comment type="subcellular location">
    <subcellularLocation>
        <location evidence="1">Cell membrane</location>
        <topology evidence="1">Single-pass type I membrane protein</topology>
    </subcellularLocation>
</comment>
<dbReference type="SMART" id="SM00082">
    <property type="entry name" value="LRRCT"/>
    <property type="match status" value="1"/>
</dbReference>
<keyword evidence="4 13" id="KW-0812">Transmembrane</keyword>
<evidence type="ECO:0000259" key="14">
    <source>
        <dbReference type="PROSITE" id="PS50835"/>
    </source>
</evidence>
<reference evidence="15" key="1">
    <citation type="submission" date="2021-04" db="EMBL/GenBank/DDBJ databases">
        <authorList>
            <consortium name="Wellcome Sanger Institute Data Sharing"/>
        </authorList>
    </citation>
    <scope>NUCLEOTIDE SEQUENCE [LARGE SCALE GENOMIC DNA]</scope>
</reference>
<dbReference type="PROSITE" id="PS50835">
    <property type="entry name" value="IG_LIKE"/>
    <property type="match status" value="3"/>
</dbReference>
<dbReference type="PANTHER" id="PTHR45842">
    <property type="entry name" value="SYNAPTIC ADHESION-LIKE MOLECULE SALM"/>
    <property type="match status" value="1"/>
</dbReference>
<dbReference type="SMART" id="SM00409">
    <property type="entry name" value="IG"/>
    <property type="match status" value="3"/>
</dbReference>
<dbReference type="InterPro" id="IPR036179">
    <property type="entry name" value="Ig-like_dom_sf"/>
</dbReference>
<name>A0A671YPH2_SPAAU</name>
<keyword evidence="7 13" id="KW-1133">Transmembrane helix</keyword>
<keyword evidence="11" id="KW-0393">Immunoglobulin domain</keyword>
<dbReference type="FunFam" id="2.60.40.10:FF:000150">
    <property type="entry name" value="Leucine rich repeats and immunoglobulin like domains 3"/>
    <property type="match status" value="1"/>
</dbReference>
<dbReference type="Proteomes" id="UP000472265">
    <property type="component" value="Chromosome 6"/>
</dbReference>
<evidence type="ECO:0000256" key="5">
    <source>
        <dbReference type="ARBA" id="ARBA00022729"/>
    </source>
</evidence>
<evidence type="ECO:0000256" key="6">
    <source>
        <dbReference type="ARBA" id="ARBA00022737"/>
    </source>
</evidence>
<proteinExistence type="predicted"/>
<evidence type="ECO:0000313" key="15">
    <source>
        <dbReference type="Ensembl" id="ENSSAUP00010063204.1"/>
    </source>
</evidence>
<keyword evidence="16" id="KW-1185">Reference proteome</keyword>
<dbReference type="SUPFAM" id="SSF48726">
    <property type="entry name" value="Immunoglobulin"/>
    <property type="match status" value="3"/>
</dbReference>
<dbReference type="Ensembl" id="ENSSAUT00010066253.1">
    <property type="protein sequence ID" value="ENSSAUP00010063204.1"/>
    <property type="gene ID" value="ENSSAUG00010025458.1"/>
</dbReference>
<protein>
    <submittedName>
        <fullName evidence="15">Leucine rich repeats and immunoglobulin like domains 2</fullName>
    </submittedName>
</protein>
<evidence type="ECO:0000256" key="1">
    <source>
        <dbReference type="ARBA" id="ARBA00004251"/>
    </source>
</evidence>
<dbReference type="CDD" id="cd05763">
    <property type="entry name" value="IgI_LRIG1-like"/>
    <property type="match status" value="1"/>
</dbReference>
<evidence type="ECO:0000256" key="4">
    <source>
        <dbReference type="ARBA" id="ARBA00022692"/>
    </source>
</evidence>
<feature type="domain" description="Ig-like" evidence="14">
    <location>
        <begin position="348"/>
        <end position="444"/>
    </location>
</feature>
<evidence type="ECO:0000256" key="9">
    <source>
        <dbReference type="ARBA" id="ARBA00023157"/>
    </source>
</evidence>
<dbReference type="SUPFAM" id="SSF52058">
    <property type="entry name" value="L domain-like"/>
    <property type="match status" value="1"/>
</dbReference>
<dbReference type="GeneTree" id="ENSGT00940000158791"/>
<keyword evidence="9" id="KW-1015">Disulfide bond</keyword>
<dbReference type="InterPro" id="IPR003599">
    <property type="entry name" value="Ig_sub"/>
</dbReference>
<keyword evidence="8 13" id="KW-0472">Membrane</keyword>
<dbReference type="InterPro" id="IPR007110">
    <property type="entry name" value="Ig-like_dom"/>
</dbReference>
<keyword evidence="6" id="KW-0677">Repeat</keyword>
<evidence type="ECO:0000313" key="16">
    <source>
        <dbReference type="Proteomes" id="UP000472265"/>
    </source>
</evidence>
<dbReference type="Pfam" id="PF13855">
    <property type="entry name" value="LRR_8"/>
    <property type="match status" value="3"/>
</dbReference>
<evidence type="ECO:0000256" key="13">
    <source>
        <dbReference type="SAM" id="Phobius"/>
    </source>
</evidence>
<keyword evidence="3" id="KW-0433">Leucine-rich repeat</keyword>
<dbReference type="InterPro" id="IPR000483">
    <property type="entry name" value="Cys-rich_flank_reg_C"/>
</dbReference>
<dbReference type="InterPro" id="IPR013098">
    <property type="entry name" value="Ig_I-set"/>
</dbReference>
<dbReference type="Gene3D" id="2.60.40.10">
    <property type="entry name" value="Immunoglobulins"/>
    <property type="match status" value="3"/>
</dbReference>